<feature type="compositionally biased region" description="Low complexity" evidence="1">
    <location>
        <begin position="144"/>
        <end position="165"/>
    </location>
</feature>
<gene>
    <name evidence="2" type="ORF">KIW84_040424</name>
</gene>
<dbReference type="PANTHER" id="PTHR47481">
    <property type="match status" value="1"/>
</dbReference>
<dbReference type="Proteomes" id="UP001058974">
    <property type="component" value="Chromosome 4"/>
</dbReference>
<feature type="region of interest" description="Disordered" evidence="1">
    <location>
        <begin position="128"/>
        <end position="176"/>
    </location>
</feature>
<sequence>MSEVSSSQVQTVLSSNLKNIFKTFAQQVTIKLDEENFRSWKQQVEGNDSAIVDVLDSIDDPVSHRDRLEAILDGLPDEYNTLASIVQYPPTMCSNIEVESMLLSHESKLEKVKKTVVTEPMSINLTQGSVPASDSHPNPVSAQNVNNNPWNAQNPNPNPNHWNENQFSGGSQFNGRHKASRGVATRIVAEEAGFLVASEFNVRSALSQGMMQAFVITDTLL</sequence>
<name>A0A9D4X7H4_PEA</name>
<dbReference type="AlphaFoldDB" id="A0A9D4X7H4"/>
<organism evidence="2 3">
    <name type="scientific">Pisum sativum</name>
    <name type="common">Garden pea</name>
    <name type="synonym">Lathyrus oleraceus</name>
    <dbReference type="NCBI Taxonomy" id="3888"/>
    <lineage>
        <taxon>Eukaryota</taxon>
        <taxon>Viridiplantae</taxon>
        <taxon>Streptophyta</taxon>
        <taxon>Embryophyta</taxon>
        <taxon>Tracheophyta</taxon>
        <taxon>Spermatophyta</taxon>
        <taxon>Magnoliopsida</taxon>
        <taxon>eudicotyledons</taxon>
        <taxon>Gunneridae</taxon>
        <taxon>Pentapetalae</taxon>
        <taxon>rosids</taxon>
        <taxon>fabids</taxon>
        <taxon>Fabales</taxon>
        <taxon>Fabaceae</taxon>
        <taxon>Papilionoideae</taxon>
        <taxon>50 kb inversion clade</taxon>
        <taxon>NPAAA clade</taxon>
        <taxon>Hologalegina</taxon>
        <taxon>IRL clade</taxon>
        <taxon>Fabeae</taxon>
        <taxon>Lathyrus</taxon>
    </lineage>
</organism>
<dbReference type="EMBL" id="JAMSHJ010000004">
    <property type="protein sequence ID" value="KAI5414962.1"/>
    <property type="molecule type" value="Genomic_DNA"/>
</dbReference>
<evidence type="ECO:0000313" key="2">
    <source>
        <dbReference type="EMBL" id="KAI5414962.1"/>
    </source>
</evidence>
<evidence type="ECO:0000313" key="3">
    <source>
        <dbReference type="Proteomes" id="UP001058974"/>
    </source>
</evidence>
<reference evidence="2 3" key="1">
    <citation type="journal article" date="2022" name="Nat. Genet.">
        <title>Improved pea reference genome and pan-genome highlight genomic features and evolutionary characteristics.</title>
        <authorList>
            <person name="Yang T."/>
            <person name="Liu R."/>
            <person name="Luo Y."/>
            <person name="Hu S."/>
            <person name="Wang D."/>
            <person name="Wang C."/>
            <person name="Pandey M.K."/>
            <person name="Ge S."/>
            <person name="Xu Q."/>
            <person name="Li N."/>
            <person name="Li G."/>
            <person name="Huang Y."/>
            <person name="Saxena R.K."/>
            <person name="Ji Y."/>
            <person name="Li M."/>
            <person name="Yan X."/>
            <person name="He Y."/>
            <person name="Liu Y."/>
            <person name="Wang X."/>
            <person name="Xiang C."/>
            <person name="Varshney R.K."/>
            <person name="Ding H."/>
            <person name="Gao S."/>
            <person name="Zong X."/>
        </authorList>
    </citation>
    <scope>NUCLEOTIDE SEQUENCE [LARGE SCALE GENOMIC DNA]</scope>
    <source>
        <strain evidence="2 3">cv. Zhongwan 6</strain>
    </source>
</reference>
<proteinExistence type="predicted"/>
<accession>A0A9D4X7H4</accession>
<evidence type="ECO:0000256" key="1">
    <source>
        <dbReference type="SAM" id="MobiDB-lite"/>
    </source>
</evidence>
<protein>
    <submittedName>
        <fullName evidence="2">Uncharacterized protein</fullName>
    </submittedName>
</protein>
<dbReference type="Gramene" id="Psat04G0042400-T1">
    <property type="protein sequence ID" value="KAI5414962.1"/>
    <property type="gene ID" value="KIW84_040424"/>
</dbReference>
<comment type="caution">
    <text evidence="2">The sequence shown here is derived from an EMBL/GenBank/DDBJ whole genome shotgun (WGS) entry which is preliminary data.</text>
</comment>
<keyword evidence="3" id="KW-1185">Reference proteome</keyword>
<feature type="compositionally biased region" description="Polar residues" evidence="1">
    <location>
        <begin position="128"/>
        <end position="143"/>
    </location>
</feature>
<dbReference type="PANTHER" id="PTHR47481:SF30">
    <property type="entry name" value="CCHC-TYPE DOMAIN-CONTAINING PROTEIN"/>
    <property type="match status" value="1"/>
</dbReference>